<dbReference type="Gene3D" id="3.90.1200.10">
    <property type="match status" value="1"/>
</dbReference>
<proteinExistence type="predicted"/>
<dbReference type="Pfam" id="PF01636">
    <property type="entry name" value="APH"/>
    <property type="match status" value="1"/>
</dbReference>
<sequence length="224" mass="24812">MASLLTAPVPQPVYAGHPTRSYPYPWMVAPWFEGTRVAAVPPSERTALATDLADFLWTLHAPAPAHAPINPFRGMSLAQEGPDTRARARINQEPQRDALLRRWESWVSAPDFDDVDLWLHGDLHPANIVMSGDGRLAAVIDWGDMTVGDPACDLATAWLTFDQQGRAIFRERLDHGGAIDPATWQRARAWALYLGLMLAQDCADDPDLQECGRHALRSLLDESV</sequence>
<accession>A0A4Q2EH14</accession>
<organism evidence="2 3">
    <name type="scientific">Propioniciclava flava</name>
    <dbReference type="NCBI Taxonomy" id="2072026"/>
    <lineage>
        <taxon>Bacteria</taxon>
        <taxon>Bacillati</taxon>
        <taxon>Actinomycetota</taxon>
        <taxon>Actinomycetes</taxon>
        <taxon>Propionibacteriales</taxon>
        <taxon>Propionibacteriaceae</taxon>
        <taxon>Propioniciclava</taxon>
    </lineage>
</organism>
<protein>
    <submittedName>
        <fullName evidence="2">Phosphotransferase</fullName>
    </submittedName>
</protein>
<dbReference type="GO" id="GO:0016740">
    <property type="term" value="F:transferase activity"/>
    <property type="evidence" value="ECO:0007669"/>
    <property type="project" value="UniProtKB-KW"/>
</dbReference>
<gene>
    <name evidence="2" type="ORF">C1706_10985</name>
</gene>
<name>A0A4Q2EH14_9ACTN</name>
<dbReference type="PANTHER" id="PTHR21310">
    <property type="entry name" value="AMINOGLYCOSIDE PHOSPHOTRANSFERASE-RELATED-RELATED"/>
    <property type="match status" value="1"/>
</dbReference>
<comment type="caution">
    <text evidence="2">The sequence shown here is derived from an EMBL/GenBank/DDBJ whole genome shotgun (WGS) entry which is preliminary data.</text>
</comment>
<reference evidence="2 3" key="1">
    <citation type="submission" date="2018-01" db="EMBL/GenBank/DDBJ databases">
        <title>Lactibacter flavus gen. nov., sp. nov., a novel bacterium of the family Propionibacteriaceae isolated from raw milk and dairy products.</title>
        <authorList>
            <person name="Wenning M."/>
            <person name="Breitenwieser F."/>
            <person name="Huptas C."/>
            <person name="von Neubeck M."/>
            <person name="Busse H.-J."/>
            <person name="Scherer S."/>
        </authorList>
    </citation>
    <scope>NUCLEOTIDE SEQUENCE [LARGE SCALE GENOMIC DNA]</scope>
    <source>
        <strain evidence="2 3">VG341</strain>
    </source>
</reference>
<evidence type="ECO:0000313" key="3">
    <source>
        <dbReference type="Proteomes" id="UP000290624"/>
    </source>
</evidence>
<dbReference type="Proteomes" id="UP000290624">
    <property type="component" value="Unassembled WGS sequence"/>
</dbReference>
<keyword evidence="2" id="KW-0808">Transferase</keyword>
<dbReference type="OrthoDB" id="9797603at2"/>
<feature type="domain" description="Aminoglycoside phosphotransferase" evidence="1">
    <location>
        <begin position="7"/>
        <end position="190"/>
    </location>
</feature>
<evidence type="ECO:0000313" key="2">
    <source>
        <dbReference type="EMBL" id="RXW31674.1"/>
    </source>
</evidence>
<dbReference type="InterPro" id="IPR051678">
    <property type="entry name" value="AGP_Transferase"/>
</dbReference>
<dbReference type="InterPro" id="IPR011009">
    <property type="entry name" value="Kinase-like_dom_sf"/>
</dbReference>
<dbReference type="InterPro" id="IPR002575">
    <property type="entry name" value="Aminoglycoside_PTrfase"/>
</dbReference>
<dbReference type="AlphaFoldDB" id="A0A4Q2EH14"/>
<dbReference type="PANTHER" id="PTHR21310:SF42">
    <property type="entry name" value="BIFUNCTIONAL AAC_APH"/>
    <property type="match status" value="1"/>
</dbReference>
<dbReference type="SUPFAM" id="SSF56112">
    <property type="entry name" value="Protein kinase-like (PK-like)"/>
    <property type="match status" value="1"/>
</dbReference>
<keyword evidence="3" id="KW-1185">Reference proteome</keyword>
<dbReference type="EMBL" id="PPCV01000007">
    <property type="protein sequence ID" value="RXW31674.1"/>
    <property type="molecule type" value="Genomic_DNA"/>
</dbReference>
<evidence type="ECO:0000259" key="1">
    <source>
        <dbReference type="Pfam" id="PF01636"/>
    </source>
</evidence>